<evidence type="ECO:0000313" key="3">
    <source>
        <dbReference type="EMBL" id="KAK7417709.1"/>
    </source>
</evidence>
<dbReference type="PANTHER" id="PTHR37534">
    <property type="entry name" value="TRANSCRIPTIONAL ACTIVATOR PROTEIN UGA3"/>
    <property type="match status" value="1"/>
</dbReference>
<sequence length="520" mass="58335">MPNPTDGWLFSDQELLSWLECGESPDFLDLTMSSDAPPDYPLPYTEPQASSTSSLFNLELLQLPPNKRDDLGSLFRNDASRSASIVPTRLLSDATTTFVSYYFRYIGPMFCCCREIENPFINDVAQRWNSWSAKSLPYVLQSMSLTCLADTTPHLLPVASEFRQKAKRILEEELSSERDKGSSELSIILLGASAGWMRPQDSMLDLFQRFVSIAQHQAAYTHTELFQRGVMTYWHMFLTFMSSAQPRLLNLASSTSHDILMNHLNSPPLLRSHPHPWTGISVDLIILLTQVGQLVRHHEATASPPPLGCCSANAHESAARSLESKLLQHCKREQQCHDRRSSSVSIDLVRLSELYQIAALLQLYRVFPGLAKGKRDRTYETVLDLKLFSEAGTEQNLLSMARHILDVALEAGPDSSVSRFQLVPVIIACTELRLPGSSNDEISVPGPFSLLMSPTGIIAVAQARQLGKNHLMAMRRVFPGDRVSQVIKIIAAMWEQLDRDGSNENMHWIKWLLNNGHDVT</sequence>
<name>A0ABR1H9Y4_9HYPO</name>
<protein>
    <recommendedName>
        <fullName evidence="5">Transcription factor domain-containing protein</fullName>
    </recommendedName>
</protein>
<keyword evidence="4" id="KW-1185">Reference proteome</keyword>
<gene>
    <name evidence="3" type="ORF">QQX98_004365</name>
</gene>
<dbReference type="Pfam" id="PF11951">
    <property type="entry name" value="Fungal_trans_2"/>
    <property type="match status" value="1"/>
</dbReference>
<evidence type="ECO:0000256" key="2">
    <source>
        <dbReference type="ARBA" id="ARBA00023242"/>
    </source>
</evidence>
<dbReference type="Proteomes" id="UP001498476">
    <property type="component" value="Unassembled WGS sequence"/>
</dbReference>
<reference evidence="3 4" key="1">
    <citation type="journal article" date="2025" name="Microbiol. Resour. Announc.">
        <title>Draft genome sequences for Neonectria magnoliae and Neonectria punicea, canker pathogens of Liriodendron tulipifera and Acer saccharum in West Virginia.</title>
        <authorList>
            <person name="Petronek H.M."/>
            <person name="Kasson M.T."/>
            <person name="Metheny A.M."/>
            <person name="Stauder C.M."/>
            <person name="Lovett B."/>
            <person name="Lynch S.C."/>
            <person name="Garnas J.R."/>
            <person name="Kasson L.R."/>
            <person name="Stajich J.E."/>
        </authorList>
    </citation>
    <scope>NUCLEOTIDE SEQUENCE [LARGE SCALE GENOMIC DNA]</scope>
    <source>
        <strain evidence="3 4">NRRL 64653</strain>
    </source>
</reference>
<evidence type="ECO:0008006" key="5">
    <source>
        <dbReference type="Google" id="ProtNLM"/>
    </source>
</evidence>
<dbReference type="EMBL" id="JAZAVJ010000054">
    <property type="protein sequence ID" value="KAK7417709.1"/>
    <property type="molecule type" value="Genomic_DNA"/>
</dbReference>
<organism evidence="3 4">
    <name type="scientific">Neonectria punicea</name>
    <dbReference type="NCBI Taxonomy" id="979145"/>
    <lineage>
        <taxon>Eukaryota</taxon>
        <taxon>Fungi</taxon>
        <taxon>Dikarya</taxon>
        <taxon>Ascomycota</taxon>
        <taxon>Pezizomycotina</taxon>
        <taxon>Sordariomycetes</taxon>
        <taxon>Hypocreomycetidae</taxon>
        <taxon>Hypocreales</taxon>
        <taxon>Nectriaceae</taxon>
        <taxon>Neonectria</taxon>
    </lineage>
</organism>
<dbReference type="InterPro" id="IPR021858">
    <property type="entry name" value="Fun_TF"/>
</dbReference>
<comment type="caution">
    <text evidence="3">The sequence shown here is derived from an EMBL/GenBank/DDBJ whole genome shotgun (WGS) entry which is preliminary data.</text>
</comment>
<keyword evidence="2" id="KW-0539">Nucleus</keyword>
<evidence type="ECO:0000256" key="1">
    <source>
        <dbReference type="ARBA" id="ARBA00004123"/>
    </source>
</evidence>
<proteinExistence type="predicted"/>
<evidence type="ECO:0000313" key="4">
    <source>
        <dbReference type="Proteomes" id="UP001498476"/>
    </source>
</evidence>
<dbReference type="PANTHER" id="PTHR37534:SF11">
    <property type="entry name" value="ZN(II)2CYS6 TRANSCRIPTION FACTOR (EUROFUNG)"/>
    <property type="match status" value="1"/>
</dbReference>
<comment type="subcellular location">
    <subcellularLocation>
        <location evidence="1">Nucleus</location>
    </subcellularLocation>
</comment>
<accession>A0ABR1H9Y4</accession>